<dbReference type="Proteomes" id="UP000198284">
    <property type="component" value="Unassembled WGS sequence"/>
</dbReference>
<gene>
    <name evidence="7" type="ORF">SAMN06265795_101656</name>
</gene>
<evidence type="ECO:0000256" key="5">
    <source>
        <dbReference type="ARBA" id="ARBA00023002"/>
    </source>
</evidence>
<evidence type="ECO:0000313" key="8">
    <source>
        <dbReference type="Proteomes" id="UP000198284"/>
    </source>
</evidence>
<dbReference type="GO" id="GO:0016491">
    <property type="term" value="F:oxidoreductase activity"/>
    <property type="evidence" value="ECO:0007669"/>
    <property type="project" value="UniProtKB-KW"/>
</dbReference>
<dbReference type="EMBL" id="FZOT01000001">
    <property type="protein sequence ID" value="SNS23720.1"/>
    <property type="molecule type" value="Genomic_DNA"/>
</dbReference>
<evidence type="ECO:0000313" key="7">
    <source>
        <dbReference type="EMBL" id="SNS23720.1"/>
    </source>
</evidence>
<comment type="similarity">
    <text evidence="2">Belongs to the GMC oxidoreductase family.</text>
</comment>
<proteinExistence type="inferred from homology"/>
<accession>A0A239CUD3</accession>
<keyword evidence="4" id="KW-0274">FAD</keyword>
<dbReference type="Pfam" id="PF07992">
    <property type="entry name" value="Pyr_redox_2"/>
    <property type="match status" value="1"/>
</dbReference>
<dbReference type="RefSeq" id="WP_245844689.1">
    <property type="nucleotide sequence ID" value="NZ_FZOT01000001.1"/>
</dbReference>
<keyword evidence="8" id="KW-1185">Reference proteome</keyword>
<keyword evidence="3" id="KW-0285">Flavoprotein</keyword>
<sequence length="545" mass="59044">MIGPEFDIIIVGSGPAGVSAAFPLLSAGLRVLMVDGGHRPSVAPPARSFLSMRSDDPAQWEWMLGREFHAIKFREAASPKLRAPTHDYVFKDFIARNRIAAEHFIAVGSLAQGGLSNAWGCGVARFSDADLAAFPCPTHEWDISYRAVAMRMGISGSRDDDLREYFGLDEWAQPPVELDVAHAFLEARYHKQRSKLINAGFRMGRSRVAALTEPLDERLPCNLSGNCLWGCSRRALYSAADDLIRLRRDFPNFRYEAGFVVEGVSRAGSGWKILSNQPGASGCSEFGGTKIMLAAGTLATTRLVLDALQINTPVRVLSSPTAAFLLWLPTLLGIKRQDGFGLGQLSFALRLNGGDTGFGSTFATTGIPVTEFARHLPFGRRHSVDILRNLLSSCLAGNMFLPGHLSEATARLDANGSLLIKGGHSESVPDLMAEAARKLRQAFWHLGGIVLPMSFTMGKSGGDIHYAGTLPMRQSPRQGETDGLGTVQGLENIHAVDGACLPLLPEKSHTLTIMANADRIARAVAKQWRAHVRVGNEFSLNKSEG</sequence>
<feature type="domain" description="FAD/NAD(P)-binding" evidence="6">
    <location>
        <begin position="6"/>
        <end position="54"/>
    </location>
</feature>
<keyword evidence="5" id="KW-0560">Oxidoreductase</keyword>
<evidence type="ECO:0000256" key="3">
    <source>
        <dbReference type="ARBA" id="ARBA00022630"/>
    </source>
</evidence>
<comment type="cofactor">
    <cofactor evidence="1">
        <name>FAD</name>
        <dbReference type="ChEBI" id="CHEBI:57692"/>
    </cofactor>
</comment>
<evidence type="ECO:0000259" key="6">
    <source>
        <dbReference type="Pfam" id="PF07992"/>
    </source>
</evidence>
<dbReference type="PANTHER" id="PTHR42784">
    <property type="entry name" value="PYRANOSE 2-OXIDASE"/>
    <property type="match status" value="1"/>
</dbReference>
<dbReference type="InterPro" id="IPR023753">
    <property type="entry name" value="FAD/NAD-binding_dom"/>
</dbReference>
<name>A0A239CUD3_9BURK</name>
<protein>
    <submittedName>
        <fullName evidence="7">Choline dehydrogenase</fullName>
    </submittedName>
</protein>
<evidence type="ECO:0000256" key="1">
    <source>
        <dbReference type="ARBA" id="ARBA00001974"/>
    </source>
</evidence>
<reference evidence="7 8" key="1">
    <citation type="submission" date="2017-06" db="EMBL/GenBank/DDBJ databases">
        <authorList>
            <person name="Kim H.J."/>
            <person name="Triplett B.A."/>
        </authorList>
    </citation>
    <scope>NUCLEOTIDE SEQUENCE [LARGE SCALE GENOMIC DNA]</scope>
    <source>
        <strain evidence="7 8">U15</strain>
    </source>
</reference>
<dbReference type="InterPro" id="IPR036188">
    <property type="entry name" value="FAD/NAD-bd_sf"/>
</dbReference>
<dbReference type="PANTHER" id="PTHR42784:SF1">
    <property type="entry name" value="PYRANOSE 2-OXIDASE"/>
    <property type="match status" value="1"/>
</dbReference>
<evidence type="ECO:0000256" key="2">
    <source>
        <dbReference type="ARBA" id="ARBA00010790"/>
    </source>
</evidence>
<organism evidence="7 8">
    <name type="scientific">Noviherbaspirillum humi</name>
    <dbReference type="NCBI Taxonomy" id="1688639"/>
    <lineage>
        <taxon>Bacteria</taxon>
        <taxon>Pseudomonadati</taxon>
        <taxon>Pseudomonadota</taxon>
        <taxon>Betaproteobacteria</taxon>
        <taxon>Burkholderiales</taxon>
        <taxon>Oxalobacteraceae</taxon>
        <taxon>Noviherbaspirillum</taxon>
    </lineage>
</organism>
<dbReference type="SUPFAM" id="SSF51905">
    <property type="entry name" value="FAD/NAD(P)-binding domain"/>
    <property type="match status" value="1"/>
</dbReference>
<evidence type="ECO:0000256" key="4">
    <source>
        <dbReference type="ARBA" id="ARBA00022827"/>
    </source>
</evidence>
<dbReference type="AlphaFoldDB" id="A0A239CUD3"/>
<dbReference type="InterPro" id="IPR051473">
    <property type="entry name" value="P2Ox-like"/>
</dbReference>
<dbReference type="Gene3D" id="3.50.50.60">
    <property type="entry name" value="FAD/NAD(P)-binding domain"/>
    <property type="match status" value="2"/>
</dbReference>